<reference evidence="2 3" key="1">
    <citation type="journal article" date="2015" name="Genome Announc.">
        <title>Draft Genome of the Euendolithic (true boring) Cyanobacterium Mastigocoleus testarum strain BC008.</title>
        <authorList>
            <person name="Guida B.S."/>
            <person name="Garcia-Pichel F."/>
        </authorList>
    </citation>
    <scope>NUCLEOTIDE SEQUENCE [LARGE SCALE GENOMIC DNA]</scope>
    <source>
        <strain evidence="2 3">BC008</strain>
    </source>
</reference>
<dbReference type="GO" id="GO:0016757">
    <property type="term" value="F:glycosyltransferase activity"/>
    <property type="evidence" value="ECO:0007669"/>
    <property type="project" value="InterPro"/>
</dbReference>
<dbReference type="EMBL" id="LMTZ01000125">
    <property type="protein sequence ID" value="KST64270.1"/>
    <property type="molecule type" value="Genomic_DNA"/>
</dbReference>
<dbReference type="SUPFAM" id="SSF53756">
    <property type="entry name" value="UDP-Glycosyltransferase/glycogen phosphorylase"/>
    <property type="match status" value="1"/>
</dbReference>
<dbReference type="PANTHER" id="PTHR45947:SF3">
    <property type="entry name" value="SULFOQUINOVOSYL TRANSFERASE SQD2"/>
    <property type="match status" value="1"/>
</dbReference>
<dbReference type="OrthoDB" id="9775208at2"/>
<dbReference type="InterPro" id="IPR050194">
    <property type="entry name" value="Glycosyltransferase_grp1"/>
</dbReference>
<gene>
    <name evidence="2" type="ORF">BC008_16665</name>
</gene>
<organism evidence="2 3">
    <name type="scientific">Mastigocoleus testarum BC008</name>
    <dbReference type="NCBI Taxonomy" id="371196"/>
    <lineage>
        <taxon>Bacteria</taxon>
        <taxon>Bacillati</taxon>
        <taxon>Cyanobacteriota</taxon>
        <taxon>Cyanophyceae</taxon>
        <taxon>Nostocales</taxon>
        <taxon>Hapalosiphonaceae</taxon>
        <taxon>Mastigocoleus</taxon>
    </lineage>
</organism>
<protein>
    <submittedName>
        <fullName evidence="2">Glycosyl transferase family 1</fullName>
    </submittedName>
</protein>
<evidence type="ECO:0000313" key="3">
    <source>
        <dbReference type="Proteomes" id="UP000053372"/>
    </source>
</evidence>
<keyword evidence="3" id="KW-1185">Reference proteome</keyword>
<dbReference type="CDD" id="cd03801">
    <property type="entry name" value="GT4_PimA-like"/>
    <property type="match status" value="1"/>
</dbReference>
<dbReference type="Pfam" id="PF00534">
    <property type="entry name" value="Glycos_transf_1"/>
    <property type="match status" value="1"/>
</dbReference>
<name>A0A0V7ZI86_9CYAN</name>
<dbReference type="Proteomes" id="UP000053372">
    <property type="component" value="Unassembled WGS sequence"/>
</dbReference>
<dbReference type="RefSeq" id="WP_058184218.1">
    <property type="nucleotide sequence ID" value="NZ_LMTZ01000125.1"/>
</dbReference>
<evidence type="ECO:0000313" key="2">
    <source>
        <dbReference type="EMBL" id="KST64270.1"/>
    </source>
</evidence>
<feature type="domain" description="Glycosyl transferase family 1" evidence="1">
    <location>
        <begin position="243"/>
        <end position="399"/>
    </location>
</feature>
<proteinExistence type="predicted"/>
<dbReference type="InterPro" id="IPR001296">
    <property type="entry name" value="Glyco_trans_1"/>
</dbReference>
<sequence>MIATQTSKNKDNNKVQRLKVLISAYACRPDMGSEPGVGWNIIQQLVQYCDVWVLTRADNRQSIEAELASNKYPGLHFVYCDLPSWALWWNYKQKGVQLHYYIWQIIAYFAASKLHKEVTFDLAHHVTYVKYWSPSFISLLPIPFIWGPVGGGESAPKPFWKDFSLRGKFYELLRDGARWLGERDPFVGMTARKSTIVRVTTEDTARRLRKMGIPKVEIFSETGLSQEEITSLSKYSSDQDLPIRFISMGRLLHWKGFHLGLRAFAQANLPNSEFWVLGDGPERKRLESLVKELGIAQRVKFWNRLPRDQTLEKLSQCTALVHPSLHDSGGWVCLEAMAVGRPVLCLDLGGPGTQVTSETGYKVPAQTPEQAVKDLSDAMVKLAKDKNLREKMGLAGQKRVRDFYSWETKGKSLAQLYSLIVKEQLSVNS</sequence>
<comment type="caution">
    <text evidence="2">The sequence shown here is derived from an EMBL/GenBank/DDBJ whole genome shotgun (WGS) entry which is preliminary data.</text>
</comment>
<evidence type="ECO:0000259" key="1">
    <source>
        <dbReference type="Pfam" id="PF00534"/>
    </source>
</evidence>
<dbReference type="AlphaFoldDB" id="A0A0V7ZI86"/>
<accession>A0A0V7ZI86</accession>
<dbReference type="PANTHER" id="PTHR45947">
    <property type="entry name" value="SULFOQUINOVOSYL TRANSFERASE SQD2"/>
    <property type="match status" value="1"/>
</dbReference>
<keyword evidence="2" id="KW-0808">Transferase</keyword>
<dbReference type="Gene3D" id="3.40.50.2000">
    <property type="entry name" value="Glycogen Phosphorylase B"/>
    <property type="match status" value="2"/>
</dbReference>